<reference evidence="4 5" key="1">
    <citation type="journal article" date="2020" name="Front. Microbiol.">
        <title>Single-cell genomics of novel Actinobacteria with the Wood-Ljungdahl pathway discovered in a serpentinizing system.</title>
        <authorList>
            <person name="Merino N."/>
            <person name="Kawai M."/>
            <person name="Boyd E.S."/>
            <person name="Colman D.R."/>
            <person name="McGlynn S.E."/>
            <person name="Nealson K.H."/>
            <person name="Kurokawa K."/>
            <person name="Hongoh Y."/>
        </authorList>
    </citation>
    <scope>NUCLEOTIDE SEQUENCE [LARGE SCALE GENOMIC DNA]</scope>
    <source>
        <strain evidence="2 4">S25</strain>
        <strain evidence="3 5">S43</strain>
    </source>
</reference>
<dbReference type="Pfam" id="PF12773">
    <property type="entry name" value="DZR"/>
    <property type="match status" value="1"/>
</dbReference>
<evidence type="ECO:0000313" key="4">
    <source>
        <dbReference type="Proteomes" id="UP000543224"/>
    </source>
</evidence>
<dbReference type="EMBL" id="BLRX01000021">
    <property type="protein sequence ID" value="GFP24876.1"/>
    <property type="molecule type" value="Genomic_DNA"/>
</dbReference>
<protein>
    <recommendedName>
        <fullName evidence="1">DZANK-type domain-containing protein</fullName>
    </recommendedName>
</protein>
<comment type="caution">
    <text evidence="2">The sequence shown here is derived from an EMBL/GenBank/DDBJ whole genome shotgun (WGS) entry which is preliminary data.</text>
</comment>
<evidence type="ECO:0000259" key="1">
    <source>
        <dbReference type="Pfam" id="PF12773"/>
    </source>
</evidence>
<feature type="domain" description="DZANK-type" evidence="1">
    <location>
        <begin position="34"/>
        <end position="77"/>
    </location>
</feature>
<sequence>MCVMCGCAGHDHQGHQEGHYSREVPWADAGTKPCPQCSYPIQDDFILCPHCGTQLKISCPECHKAVDVTWSRCPYCGATLKVAASHHDH</sequence>
<gene>
    <name evidence="2" type="ORF">HKBW3S25_00314</name>
    <name evidence="3" type="ORF">HKBW3S43_01330</name>
</gene>
<evidence type="ECO:0000313" key="3">
    <source>
        <dbReference type="EMBL" id="GFP35539.1"/>
    </source>
</evidence>
<evidence type="ECO:0000313" key="5">
    <source>
        <dbReference type="Proteomes" id="UP000576480"/>
    </source>
</evidence>
<dbReference type="InterPro" id="IPR025874">
    <property type="entry name" value="DZR"/>
</dbReference>
<proteinExistence type="predicted"/>
<dbReference type="AlphaFoldDB" id="A0A6V8P271"/>
<organism evidence="2 4">
    <name type="scientific">Candidatus Hakubella thermalkaliphila</name>
    <dbReference type="NCBI Taxonomy" id="2754717"/>
    <lineage>
        <taxon>Bacteria</taxon>
        <taxon>Bacillati</taxon>
        <taxon>Actinomycetota</taxon>
        <taxon>Actinomycetota incertae sedis</taxon>
        <taxon>Candidatus Hakubellales</taxon>
        <taxon>Candidatus Hakubellaceae</taxon>
        <taxon>Candidatus Hakubella</taxon>
    </lineage>
</organism>
<evidence type="ECO:0000313" key="2">
    <source>
        <dbReference type="EMBL" id="GFP24876.1"/>
    </source>
</evidence>
<dbReference type="EMBL" id="BLSB01000129">
    <property type="protein sequence ID" value="GFP35539.1"/>
    <property type="molecule type" value="Genomic_DNA"/>
</dbReference>
<dbReference type="Proteomes" id="UP000543224">
    <property type="component" value="Unassembled WGS sequence"/>
</dbReference>
<name>A0A6V8P271_9ACTN</name>
<accession>A0A6V8P271</accession>
<dbReference type="Proteomes" id="UP000576480">
    <property type="component" value="Unassembled WGS sequence"/>
</dbReference>